<feature type="transmembrane region" description="Helical" evidence="1">
    <location>
        <begin position="250"/>
        <end position="268"/>
    </location>
</feature>
<feature type="transmembrane region" description="Helical" evidence="1">
    <location>
        <begin position="209"/>
        <end position="230"/>
    </location>
</feature>
<keyword evidence="1" id="KW-0472">Membrane</keyword>
<dbReference type="Proteomes" id="UP001597375">
    <property type="component" value="Unassembled WGS sequence"/>
</dbReference>
<protein>
    <submittedName>
        <fullName evidence="2">MlaE family ABC transporter permease</fullName>
    </submittedName>
</protein>
<dbReference type="RefSeq" id="WP_386819696.1">
    <property type="nucleotide sequence ID" value="NZ_JBHUIT010000008.1"/>
</dbReference>
<comment type="caution">
    <text evidence="2">The sequence shown here is derived from an EMBL/GenBank/DDBJ whole genome shotgun (WGS) entry which is preliminary data.</text>
</comment>
<accession>A0ABW5D797</accession>
<gene>
    <name evidence="2" type="ORF">ACFSSA_07200</name>
</gene>
<dbReference type="Pfam" id="PF02405">
    <property type="entry name" value="MlaE"/>
    <property type="match status" value="1"/>
</dbReference>
<evidence type="ECO:0000313" key="3">
    <source>
        <dbReference type="Proteomes" id="UP001597375"/>
    </source>
</evidence>
<feature type="transmembrane region" description="Helical" evidence="1">
    <location>
        <begin position="307"/>
        <end position="327"/>
    </location>
</feature>
<dbReference type="InterPro" id="IPR030802">
    <property type="entry name" value="Permease_MalE"/>
</dbReference>
<dbReference type="PANTHER" id="PTHR30188:SF3">
    <property type="entry name" value="ABC TRANSPORTER PERMEASE"/>
    <property type="match status" value="1"/>
</dbReference>
<reference evidence="3" key="1">
    <citation type="journal article" date="2019" name="Int. J. Syst. Evol. Microbiol.">
        <title>The Global Catalogue of Microorganisms (GCM) 10K type strain sequencing project: providing services to taxonomists for standard genome sequencing and annotation.</title>
        <authorList>
            <consortium name="The Broad Institute Genomics Platform"/>
            <consortium name="The Broad Institute Genome Sequencing Center for Infectious Disease"/>
            <person name="Wu L."/>
            <person name="Ma J."/>
        </authorList>
    </citation>
    <scope>NUCLEOTIDE SEQUENCE [LARGE SCALE GENOMIC DNA]</scope>
    <source>
        <strain evidence="3">CGMCC 4.7106</strain>
    </source>
</reference>
<dbReference type="PANTHER" id="PTHR30188">
    <property type="entry name" value="ABC TRANSPORTER PERMEASE PROTEIN-RELATED"/>
    <property type="match status" value="1"/>
</dbReference>
<dbReference type="EMBL" id="JBHUIT010000008">
    <property type="protein sequence ID" value="MFD2256455.1"/>
    <property type="molecule type" value="Genomic_DNA"/>
</dbReference>
<keyword evidence="1" id="KW-1133">Transmembrane helix</keyword>
<name>A0ABW5D797_9BACT</name>
<keyword evidence="3" id="KW-1185">Reference proteome</keyword>
<organism evidence="2 3">
    <name type="scientific">Luteolibacter algae</name>
    <dbReference type="NCBI Taxonomy" id="454151"/>
    <lineage>
        <taxon>Bacteria</taxon>
        <taxon>Pseudomonadati</taxon>
        <taxon>Verrucomicrobiota</taxon>
        <taxon>Verrucomicrobiia</taxon>
        <taxon>Verrucomicrobiales</taxon>
        <taxon>Verrucomicrobiaceae</taxon>
        <taxon>Luteolibacter</taxon>
    </lineage>
</organism>
<feature type="transmembrane region" description="Helical" evidence="1">
    <location>
        <begin position="165"/>
        <end position="188"/>
    </location>
</feature>
<feature type="transmembrane region" description="Helical" evidence="1">
    <location>
        <begin position="275"/>
        <end position="295"/>
    </location>
</feature>
<sequence>MNQESTEPPKAIWEEDGGKLVLRLSGNWLRGNRQEITGDSRQGWPDVFDTGKLGKFDSTLPAYLLKHLREMRPEDPGLEGLPNDLRGLMELALKVPERSEAKSSEKEPNGLSLLGLRSTAAWTSLESVLEFIGDTVLSTARFFTGRAKFRSEDFLLAVQECGAGALPIVSLISFLIGMILAFVGNVQLADFGASLYVADLVGIAMVREMGVMMTAIIMSGRTGAAFAAHIGSMNANQEIDALKTFGFNPFDFLVLPRVFALVLMMPILTIYSNAVGILGGMLVGAGVGIPPSLFFAEMLTTVDLTQASLGVFKSVFFGAAIAIAGCLQGMRSGNSSAAVGQATTRAVVASITAIIILDSGFAVLFTILGI</sequence>
<feature type="transmembrane region" description="Helical" evidence="1">
    <location>
        <begin position="347"/>
        <end position="368"/>
    </location>
</feature>
<evidence type="ECO:0000256" key="1">
    <source>
        <dbReference type="SAM" id="Phobius"/>
    </source>
</evidence>
<keyword evidence="1" id="KW-0812">Transmembrane</keyword>
<proteinExistence type="predicted"/>
<evidence type="ECO:0000313" key="2">
    <source>
        <dbReference type="EMBL" id="MFD2256455.1"/>
    </source>
</evidence>